<sequence length="151" mass="16315">MAKQVKKTNKGPYIKNAHLIGKGGGQVKPINGSYVKGTEKPRPTSPDPGTHIQKPIKVQPARKKPDPDSTPRREKSPGRGQKAVKPSVPAKSKSGKSPGFPKTTQVKPVRTVAKKAPEKAAVSKVQSTLKQQAAPKKDTPRKVKQAPVRRR</sequence>
<accession>A0A5C6RGC9</accession>
<dbReference type="RefSeq" id="WP_147169319.1">
    <property type="nucleotide sequence ID" value="NZ_VOOR01000064.1"/>
</dbReference>
<feature type="compositionally biased region" description="Basic and acidic residues" evidence="1">
    <location>
        <begin position="63"/>
        <end position="77"/>
    </location>
</feature>
<feature type="region of interest" description="Disordered" evidence="1">
    <location>
        <begin position="1"/>
        <end position="151"/>
    </location>
</feature>
<evidence type="ECO:0000313" key="2">
    <source>
        <dbReference type="EMBL" id="TXB61357.1"/>
    </source>
</evidence>
<evidence type="ECO:0000313" key="3">
    <source>
        <dbReference type="Proteomes" id="UP000321580"/>
    </source>
</evidence>
<dbReference type="AlphaFoldDB" id="A0A5C6RGC9"/>
<reference evidence="2 3" key="1">
    <citation type="submission" date="2019-08" db="EMBL/GenBank/DDBJ databases">
        <title>Genome of Phaeodactylibacter luteus.</title>
        <authorList>
            <person name="Bowman J.P."/>
        </authorList>
    </citation>
    <scope>NUCLEOTIDE SEQUENCE [LARGE SCALE GENOMIC DNA]</scope>
    <source>
        <strain evidence="2 3">KCTC 42180</strain>
    </source>
</reference>
<evidence type="ECO:0000256" key="1">
    <source>
        <dbReference type="SAM" id="MobiDB-lite"/>
    </source>
</evidence>
<feature type="compositionally biased region" description="Low complexity" evidence="1">
    <location>
        <begin position="83"/>
        <end position="102"/>
    </location>
</feature>
<proteinExistence type="predicted"/>
<dbReference type="EMBL" id="VOOR01000064">
    <property type="protein sequence ID" value="TXB61357.1"/>
    <property type="molecule type" value="Genomic_DNA"/>
</dbReference>
<feature type="compositionally biased region" description="Basic residues" evidence="1">
    <location>
        <begin position="142"/>
        <end position="151"/>
    </location>
</feature>
<comment type="caution">
    <text evidence="2">The sequence shown here is derived from an EMBL/GenBank/DDBJ whole genome shotgun (WGS) entry which is preliminary data.</text>
</comment>
<keyword evidence="3" id="KW-1185">Reference proteome</keyword>
<protein>
    <submittedName>
        <fullName evidence="2">Uncharacterized protein</fullName>
    </submittedName>
</protein>
<organism evidence="2 3">
    <name type="scientific">Phaeodactylibacter luteus</name>
    <dbReference type="NCBI Taxonomy" id="1564516"/>
    <lineage>
        <taxon>Bacteria</taxon>
        <taxon>Pseudomonadati</taxon>
        <taxon>Bacteroidota</taxon>
        <taxon>Saprospiria</taxon>
        <taxon>Saprospirales</taxon>
        <taxon>Haliscomenobacteraceae</taxon>
        <taxon>Phaeodactylibacter</taxon>
    </lineage>
</organism>
<dbReference type="Proteomes" id="UP000321580">
    <property type="component" value="Unassembled WGS sequence"/>
</dbReference>
<gene>
    <name evidence="2" type="ORF">FRY97_19655</name>
</gene>
<name>A0A5C6RGC9_9BACT</name>